<dbReference type="InterPro" id="IPR031529">
    <property type="entry name" value="IHO1"/>
</dbReference>
<dbReference type="RefSeq" id="XP_033782680.1">
    <property type="nucleotide sequence ID" value="XM_033926789.1"/>
</dbReference>
<reference evidence="3" key="1">
    <citation type="submission" date="2025-08" db="UniProtKB">
        <authorList>
            <consortium name="RefSeq"/>
        </authorList>
    </citation>
    <scope>IDENTIFICATION</scope>
</reference>
<dbReference type="GO" id="GO:0007129">
    <property type="term" value="P:homologous chromosome pairing at meiosis"/>
    <property type="evidence" value="ECO:0007669"/>
    <property type="project" value="TreeGrafter"/>
</dbReference>
<dbReference type="PANTHER" id="PTHR35662">
    <property type="entry name" value="INTERACTOR OF HORMAD1 PROTEIN 1"/>
    <property type="match status" value="1"/>
</dbReference>
<sequence length="684" mass="77124">MLGFEKPVRSKKSTCLGFPGCLVTLFTTKKMNLNVWNIKDMFSIPPGMGTSKSSSRNSAPSDHSSLTDSQFLFGSQFCPDNSQPAALDFGAQSKQQKSSEHNSQDSESSIFIKYQTRPHLFGGDGKEKGSFQSYNTGKPKGFLEQFEENRKKAKDKQESEILSSLICHIQEGIQRLHTSFSQFEENENSRSKSVLDGLENVSKTFQENAHSYYGLILNAVTTKSSMEQALLEMESRLISKDTEFVELKSSLQNLRECLETLKAQQSEQYLKLSEQLAWLSDHLLHPDILTELQKLTSAPKFSINVKDSTSQTSPSWIEDLCLVHQEKAHSKNIKACRTVSSQTQPFATPYILSTDSNGHSLFENQVSEDMTYKSTLASTAEMDPTIGFLLNKGNVTLNKTEKIPHIDNLNSQVCTNHPPSDYDSSVKLSQSGPDIGQQVTQEVFHSRPTVMASKKEKKIKHAHPVQQNQIQQYPCITNTLRSSDEQTDTENTNEIAKLKNKHTNKRSKKSCRNKKAVRKKRAYASKKKKNEKKIKSSFDKSQTEFYEQASSILDSSQRDIFVLNSETCDSASAVNQNLLCTFQANNGEPSLPLLSSIHKIAVKRKEILGNKDANISKIRRKFSQWDCSSQESSLFHYNIKSEHQMTWFSPLNSVMNNSSCPTVKKGDQNIRFYPFLFDSSDDSD</sequence>
<protein>
    <submittedName>
        <fullName evidence="3">Interactor of HORMAD1 protein 1 isoform X1</fullName>
    </submittedName>
</protein>
<dbReference type="Proteomes" id="UP000515159">
    <property type="component" value="Chromosome 17"/>
</dbReference>
<dbReference type="KEGG" id="gsh:117351470"/>
<feature type="region of interest" description="Disordered" evidence="1">
    <location>
        <begin position="84"/>
        <end position="109"/>
    </location>
</feature>
<feature type="region of interest" description="Disordered" evidence="1">
    <location>
        <begin position="47"/>
        <end position="66"/>
    </location>
</feature>
<feature type="compositionally biased region" description="Polar residues" evidence="1">
    <location>
        <begin position="50"/>
        <end position="66"/>
    </location>
</feature>
<accession>A0A6P8PM09</accession>
<feature type="compositionally biased region" description="Basic residues" evidence="1">
    <location>
        <begin position="500"/>
        <end position="532"/>
    </location>
</feature>
<dbReference type="GO" id="GO:0000794">
    <property type="term" value="C:condensed nuclear chromosome"/>
    <property type="evidence" value="ECO:0007669"/>
    <property type="project" value="TreeGrafter"/>
</dbReference>
<dbReference type="CTD" id="339834"/>
<dbReference type="GO" id="GO:0006310">
    <property type="term" value="P:DNA recombination"/>
    <property type="evidence" value="ECO:0007669"/>
    <property type="project" value="InterPro"/>
</dbReference>
<gene>
    <name evidence="3" type="primary">IHO1</name>
</gene>
<dbReference type="OrthoDB" id="10066605at2759"/>
<evidence type="ECO:0000256" key="1">
    <source>
        <dbReference type="SAM" id="MobiDB-lite"/>
    </source>
</evidence>
<dbReference type="Pfam" id="PF15771">
    <property type="entry name" value="IHO1"/>
    <property type="match status" value="1"/>
</dbReference>
<keyword evidence="2" id="KW-1185">Reference proteome</keyword>
<dbReference type="InParanoid" id="A0A6P8PM09"/>
<name>A0A6P8PM09_GEOSA</name>
<dbReference type="PANTHER" id="PTHR35662:SF1">
    <property type="entry name" value="INTERACTOR OF HORMAD1 PROTEIN 1"/>
    <property type="match status" value="1"/>
</dbReference>
<dbReference type="GeneID" id="117351470"/>
<organism evidence="2 3">
    <name type="scientific">Geotrypetes seraphini</name>
    <name type="common">Gaboon caecilian</name>
    <name type="synonym">Caecilia seraphini</name>
    <dbReference type="NCBI Taxonomy" id="260995"/>
    <lineage>
        <taxon>Eukaryota</taxon>
        <taxon>Metazoa</taxon>
        <taxon>Chordata</taxon>
        <taxon>Craniata</taxon>
        <taxon>Vertebrata</taxon>
        <taxon>Euteleostomi</taxon>
        <taxon>Amphibia</taxon>
        <taxon>Gymnophiona</taxon>
        <taxon>Geotrypetes</taxon>
    </lineage>
</organism>
<dbReference type="AlphaFoldDB" id="A0A6P8PM09"/>
<feature type="region of interest" description="Disordered" evidence="1">
    <location>
        <begin position="500"/>
        <end position="537"/>
    </location>
</feature>
<proteinExistence type="predicted"/>
<evidence type="ECO:0000313" key="2">
    <source>
        <dbReference type="Proteomes" id="UP000515159"/>
    </source>
</evidence>
<dbReference type="FunCoup" id="A0A6P8PM09">
    <property type="interactions" value="46"/>
</dbReference>
<dbReference type="GO" id="GO:0042138">
    <property type="term" value="P:meiotic DNA double-strand break formation"/>
    <property type="evidence" value="ECO:0007669"/>
    <property type="project" value="InterPro"/>
</dbReference>
<evidence type="ECO:0000313" key="3">
    <source>
        <dbReference type="RefSeq" id="XP_033782680.1"/>
    </source>
</evidence>